<dbReference type="GO" id="GO:0044874">
    <property type="term" value="P:lipoprotein localization to outer membrane"/>
    <property type="evidence" value="ECO:0007669"/>
    <property type="project" value="TreeGrafter"/>
</dbReference>
<dbReference type="InterPro" id="IPR051447">
    <property type="entry name" value="Lipoprotein-release_system"/>
</dbReference>
<evidence type="ECO:0000256" key="7">
    <source>
        <dbReference type="SAM" id="Phobius"/>
    </source>
</evidence>
<evidence type="ECO:0000313" key="10">
    <source>
        <dbReference type="EMBL" id="KRO70548.1"/>
    </source>
</evidence>
<feature type="transmembrane region" description="Helical" evidence="7">
    <location>
        <begin position="269"/>
        <end position="295"/>
    </location>
</feature>
<dbReference type="PANTHER" id="PTHR30489:SF0">
    <property type="entry name" value="LIPOPROTEIN-RELEASING SYSTEM TRANSMEMBRANE PROTEIN LOLE"/>
    <property type="match status" value="1"/>
</dbReference>
<dbReference type="PANTHER" id="PTHR30489">
    <property type="entry name" value="LIPOPROTEIN-RELEASING SYSTEM TRANSMEMBRANE PROTEIN LOLE"/>
    <property type="match status" value="1"/>
</dbReference>
<reference evidence="10 11" key="1">
    <citation type="submission" date="2015-10" db="EMBL/GenBank/DDBJ databases">
        <title>Metagenome-Assembled Genomes uncover a global brackish microbiome.</title>
        <authorList>
            <person name="Hugerth L.W."/>
            <person name="Larsson J."/>
            <person name="Alneberg J."/>
            <person name="Lindh M.V."/>
            <person name="Legrand C."/>
            <person name="Pinhassi J."/>
            <person name="Andersson A.F."/>
        </authorList>
    </citation>
    <scope>NUCLEOTIDE SEQUENCE [LARGE SCALE GENOMIC DNA]</scope>
    <source>
        <strain evidence="10">BACL4 MAG-120507-bin80</strain>
    </source>
</reference>
<evidence type="ECO:0000259" key="8">
    <source>
        <dbReference type="Pfam" id="PF02687"/>
    </source>
</evidence>
<dbReference type="AlphaFoldDB" id="A0A0R2S6S1"/>
<evidence type="ECO:0008006" key="12">
    <source>
        <dbReference type="Google" id="ProtNLM"/>
    </source>
</evidence>
<keyword evidence="3" id="KW-1003">Cell membrane</keyword>
<feature type="transmembrane region" description="Helical" evidence="7">
    <location>
        <begin position="21"/>
        <end position="48"/>
    </location>
</feature>
<comment type="caution">
    <text evidence="10">The sequence shown here is derived from an EMBL/GenBank/DDBJ whole genome shotgun (WGS) entry which is preliminary data.</text>
</comment>
<evidence type="ECO:0000256" key="4">
    <source>
        <dbReference type="ARBA" id="ARBA00022692"/>
    </source>
</evidence>
<comment type="subcellular location">
    <subcellularLocation>
        <location evidence="1">Cell membrane</location>
        <topology evidence="1">Multi-pass membrane protein</topology>
    </subcellularLocation>
</comment>
<dbReference type="EMBL" id="LIBB01000320">
    <property type="protein sequence ID" value="KRO70548.1"/>
    <property type="molecule type" value="Genomic_DNA"/>
</dbReference>
<evidence type="ECO:0000259" key="9">
    <source>
        <dbReference type="Pfam" id="PF12704"/>
    </source>
</evidence>
<sequence>MYKMLSIFIGVRFSRARKRTGLLSFVSTISMLGVLLGVMILIIALSVMNGSISFLRNEALKSVPHLTATSPTMSAEWPRYAEAFLGNASVLAIAPYVQFEALLSIEGSTEFIQVRGIEPALEQGVAGHTGDRAREALSALDETPNGVLLDSRLASRMGIRPGDELTIAALDRLLRRSKSAPQAFKVLGYADFGAYGGGNIVLLNRGEALMLDGNAQTLLRASLDDVFSAERVKRELDASNQVLGIAGIEFETWREAQASLFGALAMEKFLTGLMLLTIVAVGAVNIVSTLVMAVAEKGPDIAILRTMGASRGTVMRLFMVQGGVSGLIGTTLGALLGVLLAFNLAKLSLLLEQAFGWLTGNSNVVFVSHLQTQVVWSEVALVCFAGLLISLLATLYPAYRASKIEPAEVLRYE</sequence>
<evidence type="ECO:0000256" key="5">
    <source>
        <dbReference type="ARBA" id="ARBA00022989"/>
    </source>
</evidence>
<evidence type="ECO:0000256" key="3">
    <source>
        <dbReference type="ARBA" id="ARBA00022475"/>
    </source>
</evidence>
<keyword evidence="4 7" id="KW-0812">Transmembrane</keyword>
<dbReference type="Proteomes" id="UP000051934">
    <property type="component" value="Unassembled WGS sequence"/>
</dbReference>
<dbReference type="InterPro" id="IPR025857">
    <property type="entry name" value="MacB_PCD"/>
</dbReference>
<keyword evidence="5 7" id="KW-1133">Transmembrane helix</keyword>
<dbReference type="InterPro" id="IPR003838">
    <property type="entry name" value="ABC3_permease_C"/>
</dbReference>
<evidence type="ECO:0000256" key="2">
    <source>
        <dbReference type="ARBA" id="ARBA00005236"/>
    </source>
</evidence>
<organism evidence="10 11">
    <name type="scientific">OM182 bacterium BACL3 MAG-120507-bin80</name>
    <dbReference type="NCBI Taxonomy" id="1655577"/>
    <lineage>
        <taxon>Bacteria</taxon>
        <taxon>Pseudomonadati</taxon>
        <taxon>Pseudomonadota</taxon>
        <taxon>Gammaproteobacteria</taxon>
        <taxon>OMG group</taxon>
        <taxon>OM182 clade</taxon>
    </lineage>
</organism>
<feature type="transmembrane region" description="Helical" evidence="7">
    <location>
        <begin position="374"/>
        <end position="396"/>
    </location>
</feature>
<proteinExistence type="inferred from homology"/>
<feature type="domain" description="ABC3 transporter permease C-terminal" evidence="8">
    <location>
        <begin position="273"/>
        <end position="406"/>
    </location>
</feature>
<accession>A0A0R2S6S1</accession>
<feature type="transmembrane region" description="Helical" evidence="7">
    <location>
        <begin position="316"/>
        <end position="342"/>
    </location>
</feature>
<name>A0A0R2S6S1_9GAMM</name>
<evidence type="ECO:0000313" key="11">
    <source>
        <dbReference type="Proteomes" id="UP000051934"/>
    </source>
</evidence>
<dbReference type="Pfam" id="PF12704">
    <property type="entry name" value="MacB_PCD"/>
    <property type="match status" value="1"/>
</dbReference>
<gene>
    <name evidence="10" type="ORF">ABR69_03665</name>
</gene>
<evidence type="ECO:0000256" key="6">
    <source>
        <dbReference type="ARBA" id="ARBA00023136"/>
    </source>
</evidence>
<dbReference type="Pfam" id="PF02687">
    <property type="entry name" value="FtsX"/>
    <property type="match status" value="1"/>
</dbReference>
<keyword evidence="6 7" id="KW-0472">Membrane</keyword>
<evidence type="ECO:0000256" key="1">
    <source>
        <dbReference type="ARBA" id="ARBA00004651"/>
    </source>
</evidence>
<dbReference type="GO" id="GO:0098797">
    <property type="term" value="C:plasma membrane protein complex"/>
    <property type="evidence" value="ECO:0007669"/>
    <property type="project" value="TreeGrafter"/>
</dbReference>
<protein>
    <recommendedName>
        <fullName evidence="12">Cell division protein FtsX</fullName>
    </recommendedName>
</protein>
<comment type="similarity">
    <text evidence="2">Belongs to the ABC-4 integral membrane protein family. LolC/E subfamily.</text>
</comment>
<feature type="domain" description="MacB-like periplasmic core" evidence="9">
    <location>
        <begin position="27"/>
        <end position="237"/>
    </location>
</feature>